<dbReference type="EMBL" id="ML742116">
    <property type="protein sequence ID" value="KAE8149679.1"/>
    <property type="molecule type" value="Genomic_DNA"/>
</dbReference>
<evidence type="ECO:0000259" key="10">
    <source>
        <dbReference type="PROSITE" id="PS51088"/>
    </source>
</evidence>
<keyword evidence="5" id="KW-0804">Transcription</keyword>
<keyword evidence="7" id="KW-0183">Conidiation</keyword>
<dbReference type="GO" id="GO:0000978">
    <property type="term" value="F:RNA polymerase II cis-regulatory region sequence-specific DNA binding"/>
    <property type="evidence" value="ECO:0007669"/>
    <property type="project" value="TreeGrafter"/>
</dbReference>
<dbReference type="InterPro" id="IPR050937">
    <property type="entry name" value="TEC1_TEAD_TF"/>
</dbReference>
<evidence type="ECO:0000313" key="11">
    <source>
        <dbReference type="EMBL" id="KAE8149679.1"/>
    </source>
</evidence>
<gene>
    <name evidence="11" type="ORF">BDV25DRAFT_140592</name>
</gene>
<sequence>MASTEGQQSGYILPHTQPGLESAGAHAGRALQNTSGNIQCYSDSLAYHDLSGRHDHSAQYAYKYPHPPPVPTHPVSSTSLHPPEVLNRLQARRAKRLHPLGSSLVGSRKPRSYLKSQKYIDYRARPRRDTGKDGEPVWSDELEDAFQQALEANPPMGRRKWSQSGKAYGRNELIAEYIYTKTGKKRTRKQVSSHLQVLDSFLKNDPDWERLVREQPADRATSQPQSAGPRWRTSMNHTLSSHYNSHLLPSYHDTFRPVQPYPSELSFPHLGLNTNLPTASNSDTIYGVNFDMWVTVPDKPDVVENASHIYTQLQGDQRHPGAPSLLEDIPAWRASFPYLNSLSADVNNPLNNCEIILLEANLKLMDDFPAHGSRLGIQLELDFSQSPLGDASTTYGENWSCSTYIYEDSQKVCGVDHNLQMQHPNKVKPPFESIWWARRLTNLTEEKKMTERAGQYRAAEEQTRRFFRKLTAVQEIRATTPSSQRLSNQYPGQARDETKRVAILLWKFRQTQDVHVGTTTWRRLIPPPDRFTTNSPRPATSTDHPLSIDAMLSTKPVSNVYSQQPPELLAPSGPTQPQWPSYQPPQDSIFHSGGGFDILSSITKAEDGLNDKTAVTSVLDPYPPLQAETSQPPALGGSTGMLSISDMALPHTGLGGYTLGHDSHYVPSQAAGMHLPDNHILNNGIFGTSQSLDDFGHTHPPWVPPSTAISDIGSNPYNHYQFSDQPGHMPRDTHQSNSFDPILGPDDFVIPGDGMNGGSHGARNPGYAESNPVEAA</sequence>
<keyword evidence="4" id="KW-0010">Activator</keyword>
<dbReference type="GO" id="GO:0005634">
    <property type="term" value="C:nucleus"/>
    <property type="evidence" value="ECO:0007669"/>
    <property type="project" value="UniProtKB-SubCell"/>
</dbReference>
<accession>A0A5N6TU87</accession>
<dbReference type="GO" id="GO:0005667">
    <property type="term" value="C:transcription regulator complex"/>
    <property type="evidence" value="ECO:0007669"/>
    <property type="project" value="TreeGrafter"/>
</dbReference>
<evidence type="ECO:0000256" key="6">
    <source>
        <dbReference type="ARBA" id="ARBA00023242"/>
    </source>
</evidence>
<dbReference type="PANTHER" id="PTHR11834">
    <property type="entry name" value="TRANSCRIPTIONAL ENHANCER FACTOR TEF RELATED"/>
    <property type="match status" value="1"/>
</dbReference>
<feature type="compositionally biased region" description="Polar residues" evidence="9">
    <location>
        <begin position="573"/>
        <end position="582"/>
    </location>
</feature>
<evidence type="ECO:0000256" key="8">
    <source>
        <dbReference type="PROSITE-ProRule" id="PRU00505"/>
    </source>
</evidence>
<evidence type="ECO:0000256" key="4">
    <source>
        <dbReference type="ARBA" id="ARBA00023159"/>
    </source>
</evidence>
<dbReference type="GO" id="GO:0048315">
    <property type="term" value="P:conidium formation"/>
    <property type="evidence" value="ECO:0007669"/>
    <property type="project" value="UniProtKB-KW"/>
</dbReference>
<name>A0A5N6TU87_ASPAV</name>
<keyword evidence="7" id="KW-0749">Sporulation</keyword>
<evidence type="ECO:0000256" key="3">
    <source>
        <dbReference type="ARBA" id="ARBA00023015"/>
    </source>
</evidence>
<dbReference type="PRINTS" id="PR00065">
    <property type="entry name" value="TEADOMAIN"/>
</dbReference>
<keyword evidence="3" id="KW-0805">Transcription regulation</keyword>
<comment type="similarity">
    <text evidence="2">Belongs to the TEC1 family.</text>
</comment>
<feature type="region of interest" description="Disordered" evidence="9">
    <location>
        <begin position="524"/>
        <end position="546"/>
    </location>
</feature>
<feature type="region of interest" description="Disordered" evidence="9">
    <location>
        <begin position="1"/>
        <end position="24"/>
    </location>
</feature>
<dbReference type="OrthoDB" id="10006572at2759"/>
<feature type="region of interest" description="Disordered" evidence="9">
    <location>
        <begin position="562"/>
        <end position="582"/>
    </location>
</feature>
<dbReference type="InterPro" id="IPR000818">
    <property type="entry name" value="TEA/ATTS_dom"/>
</dbReference>
<dbReference type="PROSITE" id="PS51088">
    <property type="entry name" value="TEA_2"/>
    <property type="match status" value="1"/>
</dbReference>
<feature type="domain" description="TEA" evidence="10">
    <location>
        <begin position="131"/>
        <end position="205"/>
    </location>
</feature>
<proteinExistence type="inferred from homology"/>
<keyword evidence="6" id="KW-0539">Nucleus</keyword>
<feature type="compositionally biased region" description="Polar residues" evidence="9">
    <location>
        <begin position="1"/>
        <end position="10"/>
    </location>
</feature>
<organism evidence="11 12">
    <name type="scientific">Aspergillus avenaceus</name>
    <dbReference type="NCBI Taxonomy" id="36643"/>
    <lineage>
        <taxon>Eukaryota</taxon>
        <taxon>Fungi</taxon>
        <taxon>Dikarya</taxon>
        <taxon>Ascomycota</taxon>
        <taxon>Pezizomycotina</taxon>
        <taxon>Eurotiomycetes</taxon>
        <taxon>Eurotiomycetidae</taxon>
        <taxon>Eurotiales</taxon>
        <taxon>Aspergillaceae</taxon>
        <taxon>Aspergillus</taxon>
        <taxon>Aspergillus subgen. Circumdati</taxon>
    </lineage>
</organism>
<dbReference type="Gene3D" id="6.10.20.40">
    <property type="entry name" value="TEA/ATTS domain"/>
    <property type="match status" value="1"/>
</dbReference>
<dbReference type="InterPro" id="IPR038096">
    <property type="entry name" value="TEA/ATTS_sf"/>
</dbReference>
<feature type="DNA-binding region" description="TEA" evidence="8">
    <location>
        <begin position="131"/>
        <end position="205"/>
    </location>
</feature>
<reference evidence="11 12" key="1">
    <citation type="submission" date="2019-04" db="EMBL/GenBank/DDBJ databases">
        <title>Friends and foes A comparative genomics study of 23 Aspergillus species from section Flavi.</title>
        <authorList>
            <consortium name="DOE Joint Genome Institute"/>
            <person name="Kjaerbolling I."/>
            <person name="Vesth T."/>
            <person name="Frisvad J.C."/>
            <person name="Nybo J.L."/>
            <person name="Theobald S."/>
            <person name="Kildgaard S."/>
            <person name="Isbrandt T."/>
            <person name="Kuo A."/>
            <person name="Sato A."/>
            <person name="Lyhne E.K."/>
            <person name="Kogle M.E."/>
            <person name="Wiebenga A."/>
            <person name="Kun R.S."/>
            <person name="Lubbers R.J."/>
            <person name="Makela M.R."/>
            <person name="Barry K."/>
            <person name="Chovatia M."/>
            <person name="Clum A."/>
            <person name="Daum C."/>
            <person name="Haridas S."/>
            <person name="He G."/>
            <person name="LaButti K."/>
            <person name="Lipzen A."/>
            <person name="Mondo S."/>
            <person name="Riley R."/>
            <person name="Salamov A."/>
            <person name="Simmons B.A."/>
            <person name="Magnuson J.K."/>
            <person name="Henrissat B."/>
            <person name="Mortensen U.H."/>
            <person name="Larsen T.O."/>
            <person name="Devries R.P."/>
            <person name="Grigoriev I.V."/>
            <person name="Machida M."/>
            <person name="Baker S.E."/>
            <person name="Andersen M.R."/>
        </authorList>
    </citation>
    <scope>NUCLEOTIDE SEQUENCE [LARGE SCALE GENOMIC DNA]</scope>
    <source>
        <strain evidence="11 12">IBT 18842</strain>
    </source>
</reference>
<dbReference type="GO" id="GO:0000981">
    <property type="term" value="F:DNA-binding transcription factor activity, RNA polymerase II-specific"/>
    <property type="evidence" value="ECO:0007669"/>
    <property type="project" value="TreeGrafter"/>
</dbReference>
<evidence type="ECO:0000256" key="1">
    <source>
        <dbReference type="ARBA" id="ARBA00004123"/>
    </source>
</evidence>
<dbReference type="AlphaFoldDB" id="A0A5N6TU87"/>
<evidence type="ECO:0000313" key="12">
    <source>
        <dbReference type="Proteomes" id="UP000325780"/>
    </source>
</evidence>
<feature type="region of interest" description="Disordered" evidence="9">
    <location>
        <begin position="750"/>
        <end position="776"/>
    </location>
</feature>
<dbReference type="Proteomes" id="UP000325780">
    <property type="component" value="Unassembled WGS sequence"/>
</dbReference>
<dbReference type="PANTHER" id="PTHR11834:SF0">
    <property type="entry name" value="PROTEIN SCALLOPED"/>
    <property type="match status" value="1"/>
</dbReference>
<feature type="compositionally biased region" description="Polar residues" evidence="9">
    <location>
        <begin position="531"/>
        <end position="544"/>
    </location>
</feature>
<evidence type="ECO:0000256" key="9">
    <source>
        <dbReference type="SAM" id="MobiDB-lite"/>
    </source>
</evidence>
<dbReference type="PROSITE" id="PS00554">
    <property type="entry name" value="TEA_1"/>
    <property type="match status" value="1"/>
</dbReference>
<keyword evidence="12" id="KW-1185">Reference proteome</keyword>
<dbReference type="SMART" id="SM00426">
    <property type="entry name" value="TEA"/>
    <property type="match status" value="1"/>
</dbReference>
<dbReference type="Pfam" id="PF01285">
    <property type="entry name" value="TEA"/>
    <property type="match status" value="1"/>
</dbReference>
<evidence type="ECO:0000256" key="5">
    <source>
        <dbReference type="ARBA" id="ARBA00023163"/>
    </source>
</evidence>
<evidence type="ECO:0000256" key="7">
    <source>
        <dbReference type="ARBA" id="ARBA00023321"/>
    </source>
</evidence>
<comment type="subcellular location">
    <subcellularLocation>
        <location evidence="1">Nucleus</location>
    </subcellularLocation>
</comment>
<protein>
    <submittedName>
        <fullName evidence="11">TEA/ATTS domain family-domain-containing protein</fullName>
    </submittedName>
</protein>
<evidence type="ECO:0000256" key="2">
    <source>
        <dbReference type="ARBA" id="ARBA00008421"/>
    </source>
</evidence>